<dbReference type="AlphaFoldDB" id="A0AAD7EFZ6"/>
<feature type="region of interest" description="Disordered" evidence="1">
    <location>
        <begin position="1"/>
        <end position="46"/>
    </location>
</feature>
<evidence type="ECO:0000313" key="2">
    <source>
        <dbReference type="EMBL" id="KAJ7321833.1"/>
    </source>
</evidence>
<accession>A0AAD7EFZ6</accession>
<name>A0AAD7EFZ6_9AGAR</name>
<evidence type="ECO:0000313" key="3">
    <source>
        <dbReference type="Proteomes" id="UP001218218"/>
    </source>
</evidence>
<feature type="compositionally biased region" description="Basic and acidic residues" evidence="1">
    <location>
        <begin position="13"/>
        <end position="32"/>
    </location>
</feature>
<comment type="caution">
    <text evidence="2">The sequence shown here is derived from an EMBL/GenBank/DDBJ whole genome shotgun (WGS) entry which is preliminary data.</text>
</comment>
<dbReference type="Proteomes" id="UP001218218">
    <property type="component" value="Unassembled WGS sequence"/>
</dbReference>
<dbReference type="EMBL" id="JARIHO010000049">
    <property type="protein sequence ID" value="KAJ7321833.1"/>
    <property type="molecule type" value="Genomic_DNA"/>
</dbReference>
<proteinExistence type="predicted"/>
<reference evidence="2" key="1">
    <citation type="submission" date="2023-03" db="EMBL/GenBank/DDBJ databases">
        <title>Massive genome expansion in bonnet fungi (Mycena s.s.) driven by repeated elements and novel gene families across ecological guilds.</title>
        <authorList>
            <consortium name="Lawrence Berkeley National Laboratory"/>
            <person name="Harder C.B."/>
            <person name="Miyauchi S."/>
            <person name="Viragh M."/>
            <person name="Kuo A."/>
            <person name="Thoen E."/>
            <person name="Andreopoulos B."/>
            <person name="Lu D."/>
            <person name="Skrede I."/>
            <person name="Drula E."/>
            <person name="Henrissat B."/>
            <person name="Morin E."/>
            <person name="Kohler A."/>
            <person name="Barry K."/>
            <person name="LaButti K."/>
            <person name="Morin E."/>
            <person name="Salamov A."/>
            <person name="Lipzen A."/>
            <person name="Mereny Z."/>
            <person name="Hegedus B."/>
            <person name="Baldrian P."/>
            <person name="Stursova M."/>
            <person name="Weitz H."/>
            <person name="Taylor A."/>
            <person name="Grigoriev I.V."/>
            <person name="Nagy L.G."/>
            <person name="Martin F."/>
            <person name="Kauserud H."/>
        </authorList>
    </citation>
    <scope>NUCLEOTIDE SEQUENCE</scope>
    <source>
        <strain evidence="2">CBHHK002</strain>
    </source>
</reference>
<feature type="compositionally biased region" description="Acidic residues" evidence="1">
    <location>
        <begin position="1"/>
        <end position="12"/>
    </location>
</feature>
<keyword evidence="3" id="KW-1185">Reference proteome</keyword>
<evidence type="ECO:0000256" key="1">
    <source>
        <dbReference type="SAM" id="MobiDB-lite"/>
    </source>
</evidence>
<protein>
    <submittedName>
        <fullName evidence="2">Uncharacterized protein</fullName>
    </submittedName>
</protein>
<sequence length="106" mass="12141">MAEEQVSEQLTDEEIKNAVQEKRAGEQDREVNGGDDDNYVDKDPRPIRGEVLQASAILRRYVRESVDTFARQMETILGRFSRQTRLEQVNSLVETSITDFFSSTTV</sequence>
<gene>
    <name evidence="2" type="ORF">DFH08DRAFT_712636</name>
</gene>
<organism evidence="2 3">
    <name type="scientific">Mycena albidolilacea</name>
    <dbReference type="NCBI Taxonomy" id="1033008"/>
    <lineage>
        <taxon>Eukaryota</taxon>
        <taxon>Fungi</taxon>
        <taxon>Dikarya</taxon>
        <taxon>Basidiomycota</taxon>
        <taxon>Agaricomycotina</taxon>
        <taxon>Agaricomycetes</taxon>
        <taxon>Agaricomycetidae</taxon>
        <taxon>Agaricales</taxon>
        <taxon>Marasmiineae</taxon>
        <taxon>Mycenaceae</taxon>
        <taxon>Mycena</taxon>
    </lineage>
</organism>